<protein>
    <recommendedName>
        <fullName evidence="5">Nonribosomal peptide synthetase 12</fullName>
    </recommendedName>
</protein>
<feature type="region of interest" description="Disordered" evidence="1">
    <location>
        <begin position="1"/>
        <end position="58"/>
    </location>
</feature>
<dbReference type="InterPro" id="IPR039261">
    <property type="entry name" value="FNR_nucleotide-bd"/>
</dbReference>
<keyword evidence="2" id="KW-0472">Membrane</keyword>
<name>A0A165MK72_9APHY</name>
<dbReference type="EMBL" id="KV429099">
    <property type="protein sequence ID" value="KZT65795.1"/>
    <property type="molecule type" value="Genomic_DNA"/>
</dbReference>
<dbReference type="AlphaFoldDB" id="A0A165MK72"/>
<keyword evidence="2" id="KW-1133">Transmembrane helix</keyword>
<keyword evidence="2" id="KW-0812">Transmembrane</keyword>
<sequence>MPQTTVPTSGAIVVAPQVSESHPSSDHASDSAPSVPSGPTLAYHGDSPDPEKGLAYGSSTSTLDEKVDIKKTEVWEGFGDDELPDKTQGRLLRNVRFQMLSLYRRLFGIVFFTNLGIFIWYCVKGANANQIATVLVGNLFASILMRQEYVINAFFTVACLAPKSWPLWIRRILARVYSIGGIHSGAGVSGTVWLILFVGKATREVIDKGKTSVATLVLAYVVLALLVAMVIAAYPTIRVRYHDHFEAVHRLAGWTAVALVWALVVLLINDYRAASETLGHAVVHSAPFWLVLVLTISIILPWARLRKVPVRAEVLSEHCVRLYFDYVNPHPGHFTRMSLRPLWEWHSFATIAEPGKKGYSAVVSRAGDWTKQQISNPPDKIWIRGIPCYGVVRVTPLFRRVVMVATGSGIGPIAPVVFAKKTEIQLLWTAPAVRKTFGDKLVDSLLEASPNSVIYDTRVHGRPDMVKLTYRMVREFNAEAVVIISNQPITQKVVYGMMSRGIPAFGAIWDS</sequence>
<evidence type="ECO:0000256" key="1">
    <source>
        <dbReference type="SAM" id="MobiDB-lite"/>
    </source>
</evidence>
<dbReference type="PANTHER" id="PTHR33927">
    <property type="entry name" value="TRANSMEMBRANE PROTEIN"/>
    <property type="match status" value="1"/>
</dbReference>
<evidence type="ECO:0008006" key="5">
    <source>
        <dbReference type="Google" id="ProtNLM"/>
    </source>
</evidence>
<feature type="transmembrane region" description="Helical" evidence="2">
    <location>
        <begin position="102"/>
        <end position="121"/>
    </location>
</feature>
<dbReference type="PANTHER" id="PTHR33927:SF5">
    <property type="entry name" value="ENZYME, PUTATIVE (AFU_ORTHOLOGUE AFUA_8G01222)-RELATED"/>
    <property type="match status" value="1"/>
</dbReference>
<dbReference type="SUPFAM" id="SSF52343">
    <property type="entry name" value="Ferredoxin reductase-like, C-terminal NADP-linked domain"/>
    <property type="match status" value="1"/>
</dbReference>
<organism evidence="3 4">
    <name type="scientific">Daedalea quercina L-15889</name>
    <dbReference type="NCBI Taxonomy" id="1314783"/>
    <lineage>
        <taxon>Eukaryota</taxon>
        <taxon>Fungi</taxon>
        <taxon>Dikarya</taxon>
        <taxon>Basidiomycota</taxon>
        <taxon>Agaricomycotina</taxon>
        <taxon>Agaricomycetes</taxon>
        <taxon>Polyporales</taxon>
        <taxon>Fomitopsis</taxon>
    </lineage>
</organism>
<dbReference type="InterPro" id="IPR052979">
    <property type="entry name" value="Adenylate-forming_domain"/>
</dbReference>
<feature type="transmembrane region" description="Helical" evidence="2">
    <location>
        <begin position="217"/>
        <end position="239"/>
    </location>
</feature>
<feature type="transmembrane region" description="Helical" evidence="2">
    <location>
        <begin position="281"/>
        <end position="303"/>
    </location>
</feature>
<feature type="transmembrane region" description="Helical" evidence="2">
    <location>
        <begin position="176"/>
        <end position="197"/>
    </location>
</feature>
<gene>
    <name evidence="3" type="ORF">DAEQUDRAFT_768520</name>
</gene>
<evidence type="ECO:0000313" key="3">
    <source>
        <dbReference type="EMBL" id="KZT65795.1"/>
    </source>
</evidence>
<dbReference type="OrthoDB" id="3142841at2759"/>
<reference evidence="3 4" key="1">
    <citation type="journal article" date="2016" name="Mol. Biol. Evol.">
        <title>Comparative Genomics of Early-Diverging Mushroom-Forming Fungi Provides Insights into the Origins of Lignocellulose Decay Capabilities.</title>
        <authorList>
            <person name="Nagy L.G."/>
            <person name="Riley R."/>
            <person name="Tritt A."/>
            <person name="Adam C."/>
            <person name="Daum C."/>
            <person name="Floudas D."/>
            <person name="Sun H."/>
            <person name="Yadav J.S."/>
            <person name="Pangilinan J."/>
            <person name="Larsson K.H."/>
            <person name="Matsuura K."/>
            <person name="Barry K."/>
            <person name="Labutti K."/>
            <person name="Kuo R."/>
            <person name="Ohm R.A."/>
            <person name="Bhattacharya S.S."/>
            <person name="Shirouzu T."/>
            <person name="Yoshinaga Y."/>
            <person name="Martin F.M."/>
            <person name="Grigoriev I.V."/>
            <person name="Hibbett D.S."/>
        </authorList>
    </citation>
    <scope>NUCLEOTIDE SEQUENCE [LARGE SCALE GENOMIC DNA]</scope>
    <source>
        <strain evidence="3 4">L-15889</strain>
    </source>
</reference>
<evidence type="ECO:0000256" key="2">
    <source>
        <dbReference type="SAM" id="Phobius"/>
    </source>
</evidence>
<dbReference type="Proteomes" id="UP000076727">
    <property type="component" value="Unassembled WGS sequence"/>
</dbReference>
<proteinExistence type="predicted"/>
<feature type="transmembrane region" description="Helical" evidence="2">
    <location>
        <begin position="251"/>
        <end position="269"/>
    </location>
</feature>
<evidence type="ECO:0000313" key="4">
    <source>
        <dbReference type="Proteomes" id="UP000076727"/>
    </source>
</evidence>
<feature type="transmembrane region" description="Helical" evidence="2">
    <location>
        <begin position="149"/>
        <end position="169"/>
    </location>
</feature>
<dbReference type="STRING" id="1314783.A0A165MK72"/>
<accession>A0A165MK72</accession>
<keyword evidence="4" id="KW-1185">Reference proteome</keyword>